<dbReference type="Proteomes" id="UP000467635">
    <property type="component" value="Unassembled WGS sequence"/>
</dbReference>
<gene>
    <name evidence="1" type="ORF">GKC33_05585</name>
</gene>
<dbReference type="AlphaFoldDB" id="A0A7X2MEX6"/>
<protein>
    <submittedName>
        <fullName evidence="1">GTPase HflX</fullName>
    </submittedName>
</protein>
<evidence type="ECO:0000313" key="2">
    <source>
        <dbReference type="Proteomes" id="UP000467635"/>
    </source>
</evidence>
<sequence>MLPVIIAGLENDYENFEYKMDELSSLAYANNMEVVVSVKQKLDHPIAATYFG</sequence>
<reference evidence="1 2" key="1">
    <citation type="submission" date="2019-11" db="EMBL/GenBank/DDBJ databases">
        <title>Draft Genome Sequence of Plant Growth-Promoting Rhizosphere-Associated Bacteria.</title>
        <authorList>
            <person name="Vasilyev I.Y."/>
            <person name="Radchenko V."/>
            <person name="Ilnitskaya E.V."/>
        </authorList>
    </citation>
    <scope>NUCLEOTIDE SEQUENCE [LARGE SCALE GENOMIC DNA]</scope>
    <source>
        <strain evidence="1 2">VRA_01-1sq_f</strain>
    </source>
</reference>
<accession>A0A7X2MEX6</accession>
<evidence type="ECO:0000313" key="1">
    <source>
        <dbReference type="EMBL" id="MSE08203.1"/>
    </source>
</evidence>
<proteinExistence type="predicted"/>
<organism evidence="1 2">
    <name type="scientific">Ligilactobacillus salivarius</name>
    <dbReference type="NCBI Taxonomy" id="1624"/>
    <lineage>
        <taxon>Bacteria</taxon>
        <taxon>Bacillati</taxon>
        <taxon>Bacillota</taxon>
        <taxon>Bacilli</taxon>
        <taxon>Lactobacillales</taxon>
        <taxon>Lactobacillaceae</taxon>
        <taxon>Ligilactobacillus</taxon>
    </lineage>
</organism>
<feature type="non-terminal residue" evidence="1">
    <location>
        <position position="52"/>
    </location>
</feature>
<comment type="caution">
    <text evidence="1">The sequence shown here is derived from an EMBL/GenBank/DDBJ whole genome shotgun (WGS) entry which is preliminary data.</text>
</comment>
<name>A0A7X2MEX6_9LACO</name>
<dbReference type="EMBL" id="WKKX01000196">
    <property type="protein sequence ID" value="MSE08203.1"/>
    <property type="molecule type" value="Genomic_DNA"/>
</dbReference>